<dbReference type="EMBL" id="JAXIOK010000007">
    <property type="protein sequence ID" value="KAK4766203.1"/>
    <property type="molecule type" value="Genomic_DNA"/>
</dbReference>
<proteinExistence type="predicted"/>
<evidence type="ECO:0000313" key="2">
    <source>
        <dbReference type="EMBL" id="KAK4766203.1"/>
    </source>
</evidence>
<feature type="compositionally biased region" description="Basic and acidic residues" evidence="1">
    <location>
        <begin position="19"/>
        <end position="43"/>
    </location>
</feature>
<evidence type="ECO:0000256" key="1">
    <source>
        <dbReference type="SAM" id="MobiDB-lite"/>
    </source>
</evidence>
<name>A0AAN7QG16_9MYRT</name>
<dbReference type="AlphaFoldDB" id="A0AAN7QG16"/>
<dbReference type="Proteomes" id="UP001345219">
    <property type="component" value="Chromosome 7"/>
</dbReference>
<comment type="caution">
    <text evidence="2">The sequence shown here is derived from an EMBL/GenBank/DDBJ whole genome shotgun (WGS) entry which is preliminary data.</text>
</comment>
<protein>
    <submittedName>
        <fullName evidence="2">Uncharacterized protein</fullName>
    </submittedName>
</protein>
<sequence length="59" mass="6424">MLMSTVEVIQPLSDAGTSMEKKTKSKSRSDGLAKLDYINKAKTDSVGPEPVEKAREDPD</sequence>
<accession>A0AAN7QG16</accession>
<feature type="region of interest" description="Disordered" evidence="1">
    <location>
        <begin position="1"/>
        <end position="59"/>
    </location>
</feature>
<keyword evidence="3" id="KW-1185">Reference proteome</keyword>
<evidence type="ECO:0000313" key="3">
    <source>
        <dbReference type="Proteomes" id="UP001345219"/>
    </source>
</evidence>
<gene>
    <name evidence="2" type="ORF">SAY87_007845</name>
</gene>
<reference evidence="2 3" key="1">
    <citation type="journal article" date="2023" name="Hortic Res">
        <title>Pangenome of water caltrop reveals structural variations and asymmetric subgenome divergence after allopolyploidization.</title>
        <authorList>
            <person name="Zhang X."/>
            <person name="Chen Y."/>
            <person name="Wang L."/>
            <person name="Yuan Y."/>
            <person name="Fang M."/>
            <person name="Shi L."/>
            <person name="Lu R."/>
            <person name="Comes H.P."/>
            <person name="Ma Y."/>
            <person name="Chen Y."/>
            <person name="Huang G."/>
            <person name="Zhou Y."/>
            <person name="Zheng Z."/>
            <person name="Qiu Y."/>
        </authorList>
    </citation>
    <scope>NUCLEOTIDE SEQUENCE [LARGE SCALE GENOMIC DNA]</scope>
    <source>
        <tissue evidence="2">Roots</tissue>
    </source>
</reference>
<feature type="compositionally biased region" description="Basic and acidic residues" evidence="1">
    <location>
        <begin position="50"/>
        <end position="59"/>
    </location>
</feature>
<organism evidence="2 3">
    <name type="scientific">Trapa incisa</name>
    <dbReference type="NCBI Taxonomy" id="236973"/>
    <lineage>
        <taxon>Eukaryota</taxon>
        <taxon>Viridiplantae</taxon>
        <taxon>Streptophyta</taxon>
        <taxon>Embryophyta</taxon>
        <taxon>Tracheophyta</taxon>
        <taxon>Spermatophyta</taxon>
        <taxon>Magnoliopsida</taxon>
        <taxon>eudicotyledons</taxon>
        <taxon>Gunneridae</taxon>
        <taxon>Pentapetalae</taxon>
        <taxon>rosids</taxon>
        <taxon>malvids</taxon>
        <taxon>Myrtales</taxon>
        <taxon>Lythraceae</taxon>
        <taxon>Trapa</taxon>
    </lineage>
</organism>